<name>A0ABW2EWZ4_9GAMM</name>
<dbReference type="Proteomes" id="UP001596411">
    <property type="component" value="Unassembled WGS sequence"/>
</dbReference>
<evidence type="ECO:0000313" key="2">
    <source>
        <dbReference type="Proteomes" id="UP001596411"/>
    </source>
</evidence>
<dbReference type="RefSeq" id="WP_346060487.1">
    <property type="nucleotide sequence ID" value="NZ_BAAADR010000001.1"/>
</dbReference>
<accession>A0ABW2EWZ4</accession>
<evidence type="ECO:0000313" key="1">
    <source>
        <dbReference type="EMBL" id="MFC7090512.1"/>
    </source>
</evidence>
<organism evidence="1 2">
    <name type="scientific">Halomonas salifodinae</name>
    <dbReference type="NCBI Taxonomy" id="438745"/>
    <lineage>
        <taxon>Bacteria</taxon>
        <taxon>Pseudomonadati</taxon>
        <taxon>Pseudomonadota</taxon>
        <taxon>Gammaproteobacteria</taxon>
        <taxon>Oceanospirillales</taxon>
        <taxon>Halomonadaceae</taxon>
        <taxon>Halomonas</taxon>
    </lineage>
</organism>
<protein>
    <submittedName>
        <fullName evidence="1">Uncharacterized protein</fullName>
    </submittedName>
</protein>
<keyword evidence="2" id="KW-1185">Reference proteome</keyword>
<gene>
    <name evidence="1" type="ORF">ACFQH5_13220</name>
</gene>
<sequence>MAESSLRLAQGVVVSTITQPALLALADRVIRLDDGAKSEEGVDE</sequence>
<reference evidence="2" key="1">
    <citation type="journal article" date="2019" name="Int. J. Syst. Evol. Microbiol.">
        <title>The Global Catalogue of Microorganisms (GCM) 10K type strain sequencing project: providing services to taxonomists for standard genome sequencing and annotation.</title>
        <authorList>
            <consortium name="The Broad Institute Genomics Platform"/>
            <consortium name="The Broad Institute Genome Sequencing Center for Infectious Disease"/>
            <person name="Wu L."/>
            <person name="Ma J."/>
        </authorList>
    </citation>
    <scope>NUCLEOTIDE SEQUENCE [LARGE SCALE GENOMIC DNA]</scope>
    <source>
        <strain evidence="2">CGMCC 1.13666</strain>
    </source>
</reference>
<dbReference type="EMBL" id="JBHSZP010000026">
    <property type="protein sequence ID" value="MFC7090512.1"/>
    <property type="molecule type" value="Genomic_DNA"/>
</dbReference>
<proteinExistence type="predicted"/>
<comment type="caution">
    <text evidence="1">The sequence shown here is derived from an EMBL/GenBank/DDBJ whole genome shotgun (WGS) entry which is preliminary data.</text>
</comment>